<dbReference type="GO" id="GO:0004530">
    <property type="term" value="F:deoxyribonuclease I activity"/>
    <property type="evidence" value="ECO:0007669"/>
    <property type="project" value="TreeGrafter"/>
</dbReference>
<keyword evidence="4" id="KW-1185">Reference proteome</keyword>
<evidence type="ECO:0000259" key="3">
    <source>
        <dbReference type="PROSITE" id="PS51327"/>
    </source>
</evidence>
<evidence type="ECO:0000256" key="2">
    <source>
        <dbReference type="PROSITE-ProRule" id="PRU00657"/>
    </source>
</evidence>
<evidence type="ECO:0000313" key="4">
    <source>
        <dbReference type="Proteomes" id="UP000050761"/>
    </source>
</evidence>
<dbReference type="GO" id="GO:0030422">
    <property type="term" value="P:siRNA processing"/>
    <property type="evidence" value="ECO:0007669"/>
    <property type="project" value="TreeGrafter"/>
</dbReference>
<proteinExistence type="predicted"/>
<feature type="domain" description="Dicer dsRNA-binding fold" evidence="3">
    <location>
        <begin position="56"/>
        <end position="157"/>
    </location>
</feature>
<dbReference type="PANTHER" id="PTHR14950:SF37">
    <property type="entry name" value="ENDORIBONUCLEASE DICER"/>
    <property type="match status" value="1"/>
</dbReference>
<evidence type="ECO:0000256" key="1">
    <source>
        <dbReference type="ARBA" id="ARBA00022801"/>
    </source>
</evidence>
<organism evidence="4 5">
    <name type="scientific">Heligmosomoides polygyrus</name>
    <name type="common">Parasitic roundworm</name>
    <dbReference type="NCBI Taxonomy" id="6339"/>
    <lineage>
        <taxon>Eukaryota</taxon>
        <taxon>Metazoa</taxon>
        <taxon>Ecdysozoa</taxon>
        <taxon>Nematoda</taxon>
        <taxon>Chromadorea</taxon>
        <taxon>Rhabditida</taxon>
        <taxon>Rhabditina</taxon>
        <taxon>Rhabditomorpha</taxon>
        <taxon>Strongyloidea</taxon>
        <taxon>Heligmosomidae</taxon>
        <taxon>Heligmosomoides</taxon>
    </lineage>
</organism>
<dbReference type="WBParaSite" id="HPBE_0001939701-mRNA-1">
    <property type="protein sequence ID" value="HPBE_0001939701-mRNA-1"/>
    <property type="gene ID" value="HPBE_0001939701"/>
</dbReference>
<dbReference type="GO" id="GO:0005737">
    <property type="term" value="C:cytoplasm"/>
    <property type="evidence" value="ECO:0007669"/>
    <property type="project" value="TreeGrafter"/>
</dbReference>
<accession>A0A183GBD3</accession>
<dbReference type="Proteomes" id="UP000050761">
    <property type="component" value="Unassembled WGS sequence"/>
</dbReference>
<dbReference type="GO" id="GO:0006309">
    <property type="term" value="P:apoptotic DNA fragmentation"/>
    <property type="evidence" value="ECO:0007669"/>
    <property type="project" value="TreeGrafter"/>
</dbReference>
<dbReference type="InterPro" id="IPR038248">
    <property type="entry name" value="Dicer_dimer_sf"/>
</dbReference>
<dbReference type="GO" id="GO:0005634">
    <property type="term" value="C:nucleus"/>
    <property type="evidence" value="ECO:0007669"/>
    <property type="project" value="TreeGrafter"/>
</dbReference>
<reference evidence="5" key="1">
    <citation type="submission" date="2019-09" db="UniProtKB">
        <authorList>
            <consortium name="WormBaseParasite"/>
        </authorList>
    </citation>
    <scope>IDENTIFICATION</scope>
</reference>
<dbReference type="AlphaFoldDB" id="A0A183GBD3"/>
<protein>
    <submittedName>
        <fullName evidence="5">Dicer dsRNA-binding fold domain-containing protein</fullName>
    </submittedName>
</protein>
<dbReference type="GO" id="GO:0003723">
    <property type="term" value="F:RNA binding"/>
    <property type="evidence" value="ECO:0007669"/>
    <property type="project" value="UniProtKB-UniRule"/>
</dbReference>
<dbReference type="GO" id="GO:0070578">
    <property type="term" value="C:RISC-loading complex"/>
    <property type="evidence" value="ECO:0007669"/>
    <property type="project" value="TreeGrafter"/>
</dbReference>
<keyword evidence="1" id="KW-0378">Hydrolase</keyword>
<dbReference type="Pfam" id="PF20931">
    <property type="entry name" value="Dicer_platform"/>
    <property type="match status" value="1"/>
</dbReference>
<dbReference type="GO" id="GO:0031054">
    <property type="term" value="P:pre-miRNA processing"/>
    <property type="evidence" value="ECO:0007669"/>
    <property type="project" value="TreeGrafter"/>
</dbReference>
<keyword evidence="2" id="KW-0694">RNA-binding</keyword>
<dbReference type="GO" id="GO:0004525">
    <property type="term" value="F:ribonuclease III activity"/>
    <property type="evidence" value="ECO:0007669"/>
    <property type="project" value="TreeGrafter"/>
</dbReference>
<dbReference type="PROSITE" id="PS51327">
    <property type="entry name" value="DICER_DSRBF"/>
    <property type="match status" value="1"/>
</dbReference>
<dbReference type="InterPro" id="IPR048512">
    <property type="entry name" value="Dicer_platform"/>
</dbReference>
<dbReference type="PANTHER" id="PTHR14950">
    <property type="entry name" value="DICER-RELATED"/>
    <property type="match status" value="1"/>
</dbReference>
<sequence length="318" mass="35565">LRDFVQIERMLLRRCRSVHNPSNDSDTEVGLAENVDLLVPPYVVPSTGAQVSLSSAIGLVNRYCAKLPSDIFTRLVPQNRLIAVNCNGMVRYRAELLLPINSPVKKPIVLETPVDSKKLAQMAVALEVGDFKACRTLHQAGELNDHLLPVGRESIADLLSQLDEDPDEWAPGISAKVGSARRKQLYDKRVATALHEALPVKGSPCYIYVMELELLKEPSPESNPKRRRFANPLDYEYLFGFLSAKVLPKIPPFAAYLRQGDMRVHLVRASTQHFHHYIFKNVLQLCKANLDFHLDASTPINTLVVPLRRGSDFPSLIG</sequence>
<evidence type="ECO:0000313" key="5">
    <source>
        <dbReference type="WBParaSite" id="HPBE_0001939701-mRNA-1"/>
    </source>
</evidence>
<dbReference type="InterPro" id="IPR005034">
    <property type="entry name" value="Dicer_dimerisation"/>
</dbReference>
<dbReference type="Gene3D" id="3.30.160.380">
    <property type="entry name" value="Dicer dimerisation domain"/>
    <property type="match status" value="1"/>
</dbReference>
<dbReference type="Pfam" id="PF03368">
    <property type="entry name" value="Dicer_dimer"/>
    <property type="match status" value="1"/>
</dbReference>
<name>A0A183GBD3_HELPZ</name>